<evidence type="ECO:0000313" key="11">
    <source>
        <dbReference type="Proteomes" id="UP001596047"/>
    </source>
</evidence>
<organism evidence="10 11">
    <name type="scientific">Paenibacillus solisilvae</name>
    <dbReference type="NCBI Taxonomy" id="2486751"/>
    <lineage>
        <taxon>Bacteria</taxon>
        <taxon>Bacillati</taxon>
        <taxon>Bacillota</taxon>
        <taxon>Bacilli</taxon>
        <taxon>Bacillales</taxon>
        <taxon>Paenibacillaceae</taxon>
        <taxon>Paenibacillus</taxon>
    </lineage>
</organism>
<evidence type="ECO:0000256" key="7">
    <source>
        <dbReference type="ARBA" id="ARBA00048478"/>
    </source>
</evidence>
<gene>
    <name evidence="8 10" type="primary">cmk</name>
    <name evidence="10" type="ORF">ACFPYJ_17315</name>
</gene>
<comment type="similarity">
    <text evidence="1 8">Belongs to the cytidylate kinase family. Type 1 subfamily.</text>
</comment>
<feature type="domain" description="Cytidylate kinase" evidence="9">
    <location>
        <begin position="14"/>
        <end position="224"/>
    </location>
</feature>
<dbReference type="CDD" id="cd02020">
    <property type="entry name" value="CMPK"/>
    <property type="match status" value="1"/>
</dbReference>
<comment type="catalytic activity">
    <reaction evidence="7 8">
        <text>CMP + ATP = CDP + ADP</text>
        <dbReference type="Rhea" id="RHEA:11600"/>
        <dbReference type="ChEBI" id="CHEBI:30616"/>
        <dbReference type="ChEBI" id="CHEBI:58069"/>
        <dbReference type="ChEBI" id="CHEBI:60377"/>
        <dbReference type="ChEBI" id="CHEBI:456216"/>
        <dbReference type="EC" id="2.7.4.25"/>
    </reaction>
</comment>
<keyword evidence="3 8" id="KW-0547">Nucleotide-binding</keyword>
<name>A0ABW0W078_9BACL</name>
<keyword evidence="4 8" id="KW-0418">Kinase</keyword>
<comment type="caution">
    <text evidence="10">The sequence shown here is derived from an EMBL/GenBank/DDBJ whole genome shotgun (WGS) entry which is preliminary data.</text>
</comment>
<dbReference type="Proteomes" id="UP001596047">
    <property type="component" value="Unassembled WGS sequence"/>
</dbReference>
<dbReference type="PANTHER" id="PTHR21299:SF2">
    <property type="entry name" value="CYTIDYLATE KINASE"/>
    <property type="match status" value="1"/>
</dbReference>
<accession>A0ABW0W078</accession>
<dbReference type="InterPro" id="IPR003136">
    <property type="entry name" value="Cytidylate_kin"/>
</dbReference>
<evidence type="ECO:0000259" key="9">
    <source>
        <dbReference type="Pfam" id="PF02224"/>
    </source>
</evidence>
<evidence type="ECO:0000313" key="10">
    <source>
        <dbReference type="EMBL" id="MFC5650838.1"/>
    </source>
</evidence>
<dbReference type="PANTHER" id="PTHR21299">
    <property type="entry name" value="CYTIDYLATE KINASE/PANTOATE-BETA-ALANINE LIGASE"/>
    <property type="match status" value="1"/>
</dbReference>
<proteinExistence type="inferred from homology"/>
<dbReference type="NCBIfam" id="TIGR00017">
    <property type="entry name" value="cmk"/>
    <property type="match status" value="1"/>
</dbReference>
<evidence type="ECO:0000256" key="6">
    <source>
        <dbReference type="ARBA" id="ARBA00047615"/>
    </source>
</evidence>
<keyword evidence="5 8" id="KW-0067">ATP-binding</keyword>
<dbReference type="GO" id="GO:0016301">
    <property type="term" value="F:kinase activity"/>
    <property type="evidence" value="ECO:0007669"/>
    <property type="project" value="UniProtKB-KW"/>
</dbReference>
<dbReference type="InterPro" id="IPR027417">
    <property type="entry name" value="P-loop_NTPase"/>
</dbReference>
<evidence type="ECO:0000256" key="4">
    <source>
        <dbReference type="ARBA" id="ARBA00022777"/>
    </source>
</evidence>
<keyword evidence="2 8" id="KW-0808">Transferase</keyword>
<protein>
    <recommendedName>
        <fullName evidence="8">Cytidylate kinase</fullName>
        <shortName evidence="8">CK</shortName>
        <ecNumber evidence="8">2.7.4.25</ecNumber>
    </recommendedName>
    <alternativeName>
        <fullName evidence="8">Cytidine monophosphate kinase</fullName>
        <shortName evidence="8">CMP kinase</shortName>
    </alternativeName>
</protein>
<dbReference type="RefSeq" id="WP_379189418.1">
    <property type="nucleotide sequence ID" value="NZ_JBHSOW010000063.1"/>
</dbReference>
<dbReference type="HAMAP" id="MF_00238">
    <property type="entry name" value="Cytidyl_kinase_type1"/>
    <property type="match status" value="1"/>
</dbReference>
<evidence type="ECO:0000256" key="8">
    <source>
        <dbReference type="HAMAP-Rule" id="MF_00238"/>
    </source>
</evidence>
<evidence type="ECO:0000256" key="2">
    <source>
        <dbReference type="ARBA" id="ARBA00022679"/>
    </source>
</evidence>
<dbReference type="Pfam" id="PF02224">
    <property type="entry name" value="Cytidylate_kin"/>
    <property type="match status" value="1"/>
</dbReference>
<evidence type="ECO:0000256" key="5">
    <source>
        <dbReference type="ARBA" id="ARBA00022840"/>
    </source>
</evidence>
<comment type="catalytic activity">
    <reaction evidence="6 8">
        <text>dCMP + ATP = dCDP + ADP</text>
        <dbReference type="Rhea" id="RHEA:25094"/>
        <dbReference type="ChEBI" id="CHEBI:30616"/>
        <dbReference type="ChEBI" id="CHEBI:57566"/>
        <dbReference type="ChEBI" id="CHEBI:58593"/>
        <dbReference type="ChEBI" id="CHEBI:456216"/>
        <dbReference type="EC" id="2.7.4.25"/>
    </reaction>
</comment>
<evidence type="ECO:0000256" key="3">
    <source>
        <dbReference type="ARBA" id="ARBA00022741"/>
    </source>
</evidence>
<feature type="binding site" evidence="8">
    <location>
        <begin position="18"/>
        <end position="26"/>
    </location>
    <ligand>
        <name>ATP</name>
        <dbReference type="ChEBI" id="CHEBI:30616"/>
    </ligand>
</feature>
<dbReference type="Gene3D" id="3.40.50.300">
    <property type="entry name" value="P-loop containing nucleotide triphosphate hydrolases"/>
    <property type="match status" value="1"/>
</dbReference>
<keyword evidence="8" id="KW-0963">Cytoplasm</keyword>
<dbReference type="InterPro" id="IPR011994">
    <property type="entry name" value="Cytidylate_kinase_dom"/>
</dbReference>
<dbReference type="EC" id="2.7.4.25" evidence="8"/>
<sequence length="233" mass="25685">MSKNGVRYNGRINVAIDGPAGAGKSTVARKVAESLGYIYVDTGAMYRAVTLAANRSGIEPHESDRLKELVESIHIRLKPGVEGQTVLLNGEDVTQAIRTRDVTLRVSQVASHEAVRTRLVDIQRELAALKGIVMDGRDIGTQVLPQAELKVFLVASVQVRALRRYQELNENERIPLNQLEEEIAQRDHSDENREISPLTCAKDAVVLDSTELTIDQVVALILDLSRTKLAEAK</sequence>
<dbReference type="SUPFAM" id="SSF52540">
    <property type="entry name" value="P-loop containing nucleoside triphosphate hydrolases"/>
    <property type="match status" value="1"/>
</dbReference>
<evidence type="ECO:0000256" key="1">
    <source>
        <dbReference type="ARBA" id="ARBA00009427"/>
    </source>
</evidence>
<reference evidence="11" key="1">
    <citation type="journal article" date="2019" name="Int. J. Syst. Evol. Microbiol.">
        <title>The Global Catalogue of Microorganisms (GCM) 10K type strain sequencing project: providing services to taxonomists for standard genome sequencing and annotation.</title>
        <authorList>
            <consortium name="The Broad Institute Genomics Platform"/>
            <consortium name="The Broad Institute Genome Sequencing Center for Infectious Disease"/>
            <person name="Wu L."/>
            <person name="Ma J."/>
        </authorList>
    </citation>
    <scope>NUCLEOTIDE SEQUENCE [LARGE SCALE GENOMIC DNA]</scope>
    <source>
        <strain evidence="11">CGMCC 1.3240</strain>
    </source>
</reference>
<dbReference type="EMBL" id="JBHSOW010000063">
    <property type="protein sequence ID" value="MFC5650838.1"/>
    <property type="molecule type" value="Genomic_DNA"/>
</dbReference>
<keyword evidence="11" id="KW-1185">Reference proteome</keyword>
<comment type="subcellular location">
    <subcellularLocation>
        <location evidence="8">Cytoplasm</location>
    </subcellularLocation>
</comment>